<dbReference type="Proteomes" id="UP000030765">
    <property type="component" value="Unassembled WGS sequence"/>
</dbReference>
<evidence type="ECO:0000313" key="1">
    <source>
        <dbReference type="EMBL" id="KFB38115.1"/>
    </source>
</evidence>
<gene>
    <name evidence="1" type="ORF">ZHAS_00005391</name>
</gene>
<evidence type="ECO:0000313" key="3">
    <source>
        <dbReference type="Proteomes" id="UP000030765"/>
    </source>
</evidence>
<dbReference type="VEuPathDB" id="VectorBase:ASIC005391"/>
<organism evidence="1">
    <name type="scientific">Anopheles sinensis</name>
    <name type="common">Mosquito</name>
    <dbReference type="NCBI Taxonomy" id="74873"/>
    <lineage>
        <taxon>Eukaryota</taxon>
        <taxon>Metazoa</taxon>
        <taxon>Ecdysozoa</taxon>
        <taxon>Arthropoda</taxon>
        <taxon>Hexapoda</taxon>
        <taxon>Insecta</taxon>
        <taxon>Pterygota</taxon>
        <taxon>Neoptera</taxon>
        <taxon>Endopterygota</taxon>
        <taxon>Diptera</taxon>
        <taxon>Nematocera</taxon>
        <taxon>Culicoidea</taxon>
        <taxon>Culicidae</taxon>
        <taxon>Anophelinae</taxon>
        <taxon>Anopheles</taxon>
    </lineage>
</organism>
<keyword evidence="3" id="KW-1185">Reference proteome</keyword>
<proteinExistence type="predicted"/>
<accession>A0A084VJH1</accession>
<protein>
    <submittedName>
        <fullName evidence="1 2">Uncharacterized protein</fullName>
    </submittedName>
</protein>
<dbReference type="EnsemblMetazoa" id="ASIC005391-RA">
    <property type="protein sequence ID" value="ASIC005391-PA"/>
    <property type="gene ID" value="ASIC005391"/>
</dbReference>
<dbReference type="EMBL" id="ATLV01013563">
    <property type="status" value="NOT_ANNOTATED_CDS"/>
    <property type="molecule type" value="Genomic_DNA"/>
</dbReference>
<name>A0A084VJH1_ANOSI</name>
<reference evidence="1 3" key="1">
    <citation type="journal article" date="2014" name="BMC Genomics">
        <title>Genome sequence of Anopheles sinensis provides insight into genetics basis of mosquito competence for malaria parasites.</title>
        <authorList>
            <person name="Zhou D."/>
            <person name="Zhang D."/>
            <person name="Ding G."/>
            <person name="Shi L."/>
            <person name="Hou Q."/>
            <person name="Ye Y."/>
            <person name="Xu Y."/>
            <person name="Zhou H."/>
            <person name="Xiong C."/>
            <person name="Li S."/>
            <person name="Yu J."/>
            <person name="Hong S."/>
            <person name="Yu X."/>
            <person name="Zou P."/>
            <person name="Chen C."/>
            <person name="Chang X."/>
            <person name="Wang W."/>
            <person name="Lv Y."/>
            <person name="Sun Y."/>
            <person name="Ma L."/>
            <person name="Shen B."/>
            <person name="Zhu C."/>
        </authorList>
    </citation>
    <scope>NUCLEOTIDE SEQUENCE [LARGE SCALE GENOMIC DNA]</scope>
</reference>
<evidence type="ECO:0000313" key="2">
    <source>
        <dbReference type="EnsemblMetazoa" id="ASIC005391-PA"/>
    </source>
</evidence>
<dbReference type="AlphaFoldDB" id="A0A084VJH1"/>
<reference evidence="2" key="2">
    <citation type="submission" date="2020-05" db="UniProtKB">
        <authorList>
            <consortium name="EnsemblMetazoa"/>
        </authorList>
    </citation>
    <scope>IDENTIFICATION</scope>
</reference>
<dbReference type="EMBL" id="KE524867">
    <property type="protein sequence ID" value="KFB38115.1"/>
    <property type="molecule type" value="Genomic_DNA"/>
</dbReference>
<sequence length="131" mass="13590">MKGGRVHPVRIDPLVAGSGVEAKAAVGSPWNGELKENSGIKINLFGDTKTRGTPGVGTISPSLGAPYCSASATFDGTDEPSDTFRPDSTVRLCACLQGSQSSTALMMVYLKTCDSFPLVNESSGVGNRVHT</sequence>